<sequence>CIQEYKFELYENNGDIIKSNINEISSLDISYLPELNKEFLENTYMNAVLTFELVDNIKKSKLVLGEYNQNYRSLHLAVRKIQKRQFKIDNRIKKLEKEKGYLERENETNKVNKIQSQIDELNNEKIEIAKKIPSNWDDAHNKYKALAMEKKKAVTKYKRNVDSVYQNIQKLKEIIKDQDKLNKLDYKILNLKELIFKESKDDGMNRIKSVEKILNEIAGAETIKEKLSKARRTLKKDDADINIINILLDEANEIYIFEKEWRAKAEKELLPQLNKFDDSIKNTIGLRLQEKLTKEQAKYVAACRST</sequence>
<feature type="non-terminal residue" evidence="2">
    <location>
        <position position="306"/>
    </location>
</feature>
<keyword evidence="1" id="KW-0175">Coiled coil</keyword>
<protein>
    <submittedName>
        <fullName evidence="2">Uncharacterized protein</fullName>
    </submittedName>
</protein>
<dbReference type="AlphaFoldDB" id="A0A382T2I6"/>
<evidence type="ECO:0000256" key="1">
    <source>
        <dbReference type="SAM" id="Coils"/>
    </source>
</evidence>
<gene>
    <name evidence="2" type="ORF">METZ01_LOCUS368325</name>
</gene>
<dbReference type="EMBL" id="UINC01132885">
    <property type="protein sequence ID" value="SVD15471.1"/>
    <property type="molecule type" value="Genomic_DNA"/>
</dbReference>
<accession>A0A382T2I6</accession>
<organism evidence="2">
    <name type="scientific">marine metagenome</name>
    <dbReference type="NCBI Taxonomy" id="408172"/>
    <lineage>
        <taxon>unclassified sequences</taxon>
        <taxon>metagenomes</taxon>
        <taxon>ecological metagenomes</taxon>
    </lineage>
</organism>
<proteinExistence type="predicted"/>
<feature type="coiled-coil region" evidence="1">
    <location>
        <begin position="78"/>
        <end position="174"/>
    </location>
</feature>
<reference evidence="2" key="1">
    <citation type="submission" date="2018-05" db="EMBL/GenBank/DDBJ databases">
        <authorList>
            <person name="Lanie J.A."/>
            <person name="Ng W.-L."/>
            <person name="Kazmierczak K.M."/>
            <person name="Andrzejewski T.M."/>
            <person name="Davidsen T.M."/>
            <person name="Wayne K.J."/>
            <person name="Tettelin H."/>
            <person name="Glass J.I."/>
            <person name="Rusch D."/>
            <person name="Podicherti R."/>
            <person name="Tsui H.-C.T."/>
            <person name="Winkler M.E."/>
        </authorList>
    </citation>
    <scope>NUCLEOTIDE SEQUENCE</scope>
</reference>
<name>A0A382T2I6_9ZZZZ</name>
<feature type="non-terminal residue" evidence="2">
    <location>
        <position position="1"/>
    </location>
</feature>
<evidence type="ECO:0000313" key="2">
    <source>
        <dbReference type="EMBL" id="SVD15471.1"/>
    </source>
</evidence>